<feature type="repeat" description="ANK" evidence="12">
    <location>
        <begin position="27"/>
        <end position="51"/>
    </location>
</feature>
<dbReference type="PROSITE" id="PS50088">
    <property type="entry name" value="ANK_REPEAT"/>
    <property type="match status" value="2"/>
</dbReference>
<dbReference type="Gene3D" id="1.25.40.20">
    <property type="entry name" value="Ankyrin repeat-containing domain"/>
    <property type="match status" value="1"/>
</dbReference>
<evidence type="ECO:0000256" key="9">
    <source>
        <dbReference type="ARBA" id="ARBA00049657"/>
    </source>
</evidence>
<dbReference type="SUPFAM" id="SSF48403">
    <property type="entry name" value="Ankyrin repeat"/>
    <property type="match status" value="1"/>
</dbReference>
<keyword evidence="4" id="KW-0677">Repeat</keyword>
<evidence type="ECO:0000256" key="12">
    <source>
        <dbReference type="PROSITE-ProRule" id="PRU00023"/>
    </source>
</evidence>
<keyword evidence="7" id="KW-0472">Membrane</keyword>
<dbReference type="GO" id="GO:0044231">
    <property type="term" value="C:host cell presynaptic membrane"/>
    <property type="evidence" value="ECO:0007669"/>
    <property type="project" value="UniProtKB-KW"/>
</dbReference>
<gene>
    <name evidence="14" type="ORF">B4U79_19239</name>
    <name evidence="13" type="ORF">B4U79_19255</name>
</gene>
<comment type="subcellular location">
    <subcellularLocation>
        <location evidence="1">Target cell membrane</location>
    </subcellularLocation>
</comment>
<evidence type="ECO:0000313" key="14">
    <source>
        <dbReference type="EMBL" id="RWR98821.1"/>
    </source>
</evidence>
<dbReference type="GO" id="GO:0044218">
    <property type="term" value="C:other organism cell membrane"/>
    <property type="evidence" value="ECO:0007669"/>
    <property type="project" value="UniProtKB-KW"/>
</dbReference>
<keyword evidence="5" id="KW-0800">Toxin</keyword>
<organism evidence="14 15">
    <name type="scientific">Dinothrombium tinctorium</name>
    <dbReference type="NCBI Taxonomy" id="1965070"/>
    <lineage>
        <taxon>Eukaryota</taxon>
        <taxon>Metazoa</taxon>
        <taxon>Ecdysozoa</taxon>
        <taxon>Arthropoda</taxon>
        <taxon>Chelicerata</taxon>
        <taxon>Arachnida</taxon>
        <taxon>Acari</taxon>
        <taxon>Acariformes</taxon>
        <taxon>Trombidiformes</taxon>
        <taxon>Prostigmata</taxon>
        <taxon>Anystina</taxon>
        <taxon>Parasitengona</taxon>
        <taxon>Trombidioidea</taxon>
        <taxon>Trombidiidae</taxon>
        <taxon>Dinothrombium</taxon>
    </lineage>
</organism>
<keyword evidence="3" id="KW-1052">Target cell membrane</keyword>
<evidence type="ECO:0000256" key="1">
    <source>
        <dbReference type="ARBA" id="ARBA00004175"/>
    </source>
</evidence>
<evidence type="ECO:0000256" key="7">
    <source>
        <dbReference type="ARBA" id="ARBA00023136"/>
    </source>
</evidence>
<evidence type="ECO:0000313" key="13">
    <source>
        <dbReference type="EMBL" id="RWR98475.1"/>
    </source>
</evidence>
<dbReference type="GO" id="GO:0006887">
    <property type="term" value="P:exocytosis"/>
    <property type="evidence" value="ECO:0007669"/>
    <property type="project" value="UniProtKB-KW"/>
</dbReference>
<feature type="non-terminal residue" evidence="14">
    <location>
        <position position="88"/>
    </location>
</feature>
<dbReference type="PROSITE" id="PS50297">
    <property type="entry name" value="ANK_REP_REGION"/>
    <property type="match status" value="2"/>
</dbReference>
<evidence type="ECO:0000256" key="11">
    <source>
        <dbReference type="ARBA" id="ARBA00049811"/>
    </source>
</evidence>
<name>A0A3S3NAE0_9ACAR</name>
<evidence type="ECO:0000256" key="10">
    <source>
        <dbReference type="ARBA" id="ARBA00049715"/>
    </source>
</evidence>
<evidence type="ECO:0000256" key="8">
    <source>
        <dbReference type="ARBA" id="ARBA00023298"/>
    </source>
</evidence>
<keyword evidence="5" id="KW-0528">Neurotoxin</keyword>
<evidence type="ECO:0000256" key="2">
    <source>
        <dbReference type="ARBA" id="ARBA00022483"/>
    </source>
</evidence>
<dbReference type="OrthoDB" id="10254947at2759"/>
<protein>
    <recommendedName>
        <fullName evidence="11">Alpha-latrotoxin</fullName>
    </recommendedName>
</protein>
<dbReference type="InterPro" id="IPR036770">
    <property type="entry name" value="Ankyrin_rpt-contain_sf"/>
</dbReference>
<evidence type="ECO:0000256" key="5">
    <source>
        <dbReference type="ARBA" id="ARBA00023028"/>
    </source>
</evidence>
<proteinExistence type="inferred from homology"/>
<keyword evidence="6 12" id="KW-0040">ANK repeat</keyword>
<keyword evidence="15" id="KW-1185">Reference proteome</keyword>
<evidence type="ECO:0000256" key="4">
    <source>
        <dbReference type="ARBA" id="ARBA00022737"/>
    </source>
</evidence>
<dbReference type="EMBL" id="NCKU01021722">
    <property type="protein sequence ID" value="RWR98475.1"/>
    <property type="molecule type" value="Genomic_DNA"/>
</dbReference>
<dbReference type="InterPro" id="IPR002110">
    <property type="entry name" value="Ankyrin_rpt"/>
</dbReference>
<dbReference type="STRING" id="1965070.A0A3S3NAE0"/>
<comment type="similarity">
    <text evidence="9">Belongs to the cationic peptide 01 (latrotoxin) family. 03 (alpha-latrotoxin) subfamily.</text>
</comment>
<dbReference type="SMART" id="SM00248">
    <property type="entry name" value="ANK"/>
    <property type="match status" value="2"/>
</dbReference>
<sequence length="88" mass="10032">EIIMQIFDILLKNPQVDENIVNASNKYGKTILHFAAMNNFDSVIKMLLENNYKKINPNLKDEEGNTPLHLAISFNKIESAEELLKSAK</sequence>
<keyword evidence="2" id="KW-0268">Exocytosis</keyword>
<dbReference type="PANTHER" id="PTHR24198">
    <property type="entry name" value="ANKYRIN REPEAT AND PROTEIN KINASE DOMAIN-CONTAINING PROTEIN"/>
    <property type="match status" value="1"/>
</dbReference>
<comment type="subunit">
    <text evidence="10">Homotetramer in membranes.</text>
</comment>
<dbReference type="Proteomes" id="UP000285301">
    <property type="component" value="Unassembled WGS sequence"/>
</dbReference>
<evidence type="ECO:0000256" key="6">
    <source>
        <dbReference type="ARBA" id="ARBA00023043"/>
    </source>
</evidence>
<dbReference type="Pfam" id="PF12796">
    <property type="entry name" value="Ank_2"/>
    <property type="match status" value="1"/>
</dbReference>
<feature type="non-terminal residue" evidence="14">
    <location>
        <position position="1"/>
    </location>
</feature>
<evidence type="ECO:0000256" key="3">
    <source>
        <dbReference type="ARBA" id="ARBA00022537"/>
    </source>
</evidence>
<comment type="caution">
    <text evidence="14">The sequence shown here is derived from an EMBL/GenBank/DDBJ whole genome shotgun (WGS) entry which is preliminary data.</text>
</comment>
<dbReference type="PANTHER" id="PTHR24198:SF165">
    <property type="entry name" value="ANKYRIN REPEAT-CONTAINING PROTEIN-RELATED"/>
    <property type="match status" value="1"/>
</dbReference>
<dbReference type="EMBL" id="NCKU01018654">
    <property type="protein sequence ID" value="RWR98821.1"/>
    <property type="molecule type" value="Genomic_DNA"/>
</dbReference>
<accession>A0A3S3NAE0</accession>
<feature type="repeat" description="ANK" evidence="12">
    <location>
        <begin position="63"/>
        <end position="88"/>
    </location>
</feature>
<keyword evidence="5" id="KW-0638">Presynaptic neurotoxin</keyword>
<reference evidence="14" key="2">
    <citation type="submission" date="2018-11" db="EMBL/GenBank/DDBJ databases">
        <title>Trombidioid mite genomics.</title>
        <authorList>
            <person name="Dong X."/>
        </authorList>
    </citation>
    <scope>NUCLEOTIDE SEQUENCE</scope>
    <source>
        <strain evidence="14">UoL-WK</strain>
    </source>
</reference>
<keyword evidence="8" id="KW-1053">Target membrane</keyword>
<evidence type="ECO:0000313" key="15">
    <source>
        <dbReference type="Proteomes" id="UP000285301"/>
    </source>
</evidence>
<dbReference type="AlphaFoldDB" id="A0A3S3NAE0"/>
<reference evidence="14 15" key="1">
    <citation type="journal article" date="2018" name="Gigascience">
        <title>Genomes of trombidid mites reveal novel predicted allergens and laterally-transferred genes associated with secondary metabolism.</title>
        <authorList>
            <person name="Dong X."/>
            <person name="Chaisiri K."/>
            <person name="Xia D."/>
            <person name="Armstrong S.D."/>
            <person name="Fang Y."/>
            <person name="Donnelly M.J."/>
            <person name="Kadowaki T."/>
            <person name="McGarry J.W."/>
            <person name="Darby A.C."/>
            <person name="Makepeace B.L."/>
        </authorList>
    </citation>
    <scope>NUCLEOTIDE SEQUENCE [LARGE SCALE GENOMIC DNA]</scope>
    <source>
        <strain evidence="14">UoL-WK</strain>
    </source>
</reference>